<dbReference type="PANTHER" id="PTHR13710">
    <property type="entry name" value="DNA HELICASE RECQ FAMILY MEMBER"/>
    <property type="match status" value="1"/>
</dbReference>
<dbReference type="GO" id="GO:0016787">
    <property type="term" value="F:hydrolase activity"/>
    <property type="evidence" value="ECO:0007669"/>
    <property type="project" value="UniProtKB-KW"/>
</dbReference>
<dbReference type="EC" id="5.6.2.4" evidence="3"/>
<dbReference type="OrthoDB" id="6154931at2759"/>
<evidence type="ECO:0000256" key="1">
    <source>
        <dbReference type="ARBA" id="ARBA00005446"/>
    </source>
</evidence>
<name>A0A8S3T9Q9_MYTED</name>
<keyword evidence="6" id="KW-1185">Reference proteome</keyword>
<protein>
    <recommendedName>
        <fullName evidence="3">DNA 3'-5' helicase</fullName>
        <ecNumber evidence="3">5.6.2.4</ecNumber>
    </recommendedName>
</protein>
<keyword evidence="5" id="KW-0378">Hydrolase</keyword>
<comment type="similarity">
    <text evidence="1">Belongs to the helicase family. RecQ subfamily.</text>
</comment>
<comment type="caution">
    <text evidence="5">The sequence shown here is derived from an EMBL/GenBank/DDBJ whole genome shotgun (WGS) entry which is preliminary data.</text>
</comment>
<dbReference type="Proteomes" id="UP000683360">
    <property type="component" value="Unassembled WGS sequence"/>
</dbReference>
<comment type="catalytic activity">
    <reaction evidence="2">
        <text>Couples ATP hydrolysis with the unwinding of duplex DNA by translocating in the 3'-5' direction.</text>
        <dbReference type="EC" id="5.6.2.4"/>
    </reaction>
</comment>
<accession>A0A8S3T9Q9</accession>
<feature type="domain" description="Helicase C-terminal" evidence="4">
    <location>
        <begin position="83"/>
        <end position="258"/>
    </location>
</feature>
<evidence type="ECO:0000259" key="4">
    <source>
        <dbReference type="PROSITE" id="PS51194"/>
    </source>
</evidence>
<dbReference type="Gene3D" id="3.40.50.300">
    <property type="entry name" value="P-loop containing nucleotide triphosphate hydrolases"/>
    <property type="match status" value="3"/>
</dbReference>
<dbReference type="SUPFAM" id="SSF52540">
    <property type="entry name" value="P-loop containing nucleoside triphosphate hydrolases"/>
    <property type="match status" value="1"/>
</dbReference>
<dbReference type="EMBL" id="CAJPWZ010002056">
    <property type="protein sequence ID" value="CAG2230252.1"/>
    <property type="molecule type" value="Genomic_DNA"/>
</dbReference>
<dbReference type="GO" id="GO:0005654">
    <property type="term" value="C:nucleoplasm"/>
    <property type="evidence" value="ECO:0007669"/>
    <property type="project" value="TreeGrafter"/>
</dbReference>
<dbReference type="GO" id="GO:0005737">
    <property type="term" value="C:cytoplasm"/>
    <property type="evidence" value="ECO:0007669"/>
    <property type="project" value="TreeGrafter"/>
</dbReference>
<dbReference type="Pfam" id="PF00271">
    <property type="entry name" value="Helicase_C"/>
    <property type="match status" value="1"/>
</dbReference>
<evidence type="ECO:0000313" key="6">
    <source>
        <dbReference type="Proteomes" id="UP000683360"/>
    </source>
</evidence>
<evidence type="ECO:0000256" key="2">
    <source>
        <dbReference type="ARBA" id="ARBA00034617"/>
    </source>
</evidence>
<dbReference type="GO" id="GO:0043138">
    <property type="term" value="F:3'-5' DNA helicase activity"/>
    <property type="evidence" value="ECO:0007669"/>
    <property type="project" value="UniProtKB-EC"/>
</dbReference>
<sequence length="290" mass="33304">MEEEAVKARFQLLKEEFDLPFDLKPEQCKVISKILQGQKCVAILPTGYGKKHVLYITNLNEKALKNGSISMVFSSPENLSTKAFRQLLPKLDCSLFVCDEAHCISEWSYSQSFEVWSYLLETLMEKAYDGDKSVDNRVVELYTASTEEKTKTRIMKDFKDKEGKIKILVATIAFGMGINIPDIDIIEVGRCGRDGRQGWNVNYPYGRSLSAQVTDKDVAHIMREKSECIRSKILRNFIVKGMDMRDLRCMEKKLNKMYSERQVAISRDDDIMRIGRLTQSNDKTDPNHNS</sequence>
<dbReference type="GO" id="GO:0000724">
    <property type="term" value="P:double-strand break repair via homologous recombination"/>
    <property type="evidence" value="ECO:0007669"/>
    <property type="project" value="TreeGrafter"/>
</dbReference>
<dbReference type="InterPro" id="IPR027417">
    <property type="entry name" value="P-loop_NTPase"/>
</dbReference>
<proteinExistence type="inferred from homology"/>
<dbReference type="SMART" id="SM00490">
    <property type="entry name" value="HELICc"/>
    <property type="match status" value="1"/>
</dbReference>
<evidence type="ECO:0000256" key="3">
    <source>
        <dbReference type="ARBA" id="ARBA00034808"/>
    </source>
</evidence>
<dbReference type="PANTHER" id="PTHR13710:SF157">
    <property type="entry name" value="DNA HELICASE"/>
    <property type="match status" value="1"/>
</dbReference>
<dbReference type="GO" id="GO:0009378">
    <property type="term" value="F:four-way junction helicase activity"/>
    <property type="evidence" value="ECO:0007669"/>
    <property type="project" value="TreeGrafter"/>
</dbReference>
<reference evidence="5" key="1">
    <citation type="submission" date="2021-03" db="EMBL/GenBank/DDBJ databases">
        <authorList>
            <person name="Bekaert M."/>
        </authorList>
    </citation>
    <scope>NUCLEOTIDE SEQUENCE</scope>
</reference>
<dbReference type="GO" id="GO:0000723">
    <property type="term" value="P:telomere maintenance"/>
    <property type="evidence" value="ECO:0007669"/>
    <property type="project" value="TreeGrafter"/>
</dbReference>
<dbReference type="GO" id="GO:0005694">
    <property type="term" value="C:chromosome"/>
    <property type="evidence" value="ECO:0007669"/>
    <property type="project" value="TreeGrafter"/>
</dbReference>
<gene>
    <name evidence="5" type="ORF">MEDL_43134</name>
</gene>
<evidence type="ECO:0000313" key="5">
    <source>
        <dbReference type="EMBL" id="CAG2230252.1"/>
    </source>
</evidence>
<dbReference type="InterPro" id="IPR001650">
    <property type="entry name" value="Helicase_C-like"/>
</dbReference>
<dbReference type="AlphaFoldDB" id="A0A8S3T9Q9"/>
<dbReference type="PROSITE" id="PS51194">
    <property type="entry name" value="HELICASE_CTER"/>
    <property type="match status" value="1"/>
</dbReference>
<organism evidence="5 6">
    <name type="scientific">Mytilus edulis</name>
    <name type="common">Blue mussel</name>
    <dbReference type="NCBI Taxonomy" id="6550"/>
    <lineage>
        <taxon>Eukaryota</taxon>
        <taxon>Metazoa</taxon>
        <taxon>Spiralia</taxon>
        <taxon>Lophotrochozoa</taxon>
        <taxon>Mollusca</taxon>
        <taxon>Bivalvia</taxon>
        <taxon>Autobranchia</taxon>
        <taxon>Pteriomorphia</taxon>
        <taxon>Mytilida</taxon>
        <taxon>Mytiloidea</taxon>
        <taxon>Mytilidae</taxon>
        <taxon>Mytilinae</taxon>
        <taxon>Mytilus</taxon>
    </lineage>
</organism>